<reference evidence="2" key="1">
    <citation type="journal article" date="2011" name="PLoS Genet.">
        <title>Genomic analysis of the necrotrophic fungal pathogens Sclerotinia sclerotiorum and Botrytis cinerea.</title>
        <authorList>
            <person name="Amselem J."/>
            <person name="Cuomo C.A."/>
            <person name="van Kan J.A."/>
            <person name="Viaud M."/>
            <person name="Benito E.P."/>
            <person name="Couloux A."/>
            <person name="Coutinho P.M."/>
            <person name="de Vries R.P."/>
            <person name="Dyer P.S."/>
            <person name="Fillinger S."/>
            <person name="Fournier E."/>
            <person name="Gout L."/>
            <person name="Hahn M."/>
            <person name="Kohn L."/>
            <person name="Lapalu N."/>
            <person name="Plummer K.M."/>
            <person name="Pradier J.M."/>
            <person name="Quevillon E."/>
            <person name="Sharon A."/>
            <person name="Simon A."/>
            <person name="ten Have A."/>
            <person name="Tudzynski B."/>
            <person name="Tudzynski P."/>
            <person name="Wincker P."/>
            <person name="Andrew M."/>
            <person name="Anthouard V."/>
            <person name="Beever R.E."/>
            <person name="Beffa R."/>
            <person name="Benoit I."/>
            <person name="Bouzid O."/>
            <person name="Brault B."/>
            <person name="Chen Z."/>
            <person name="Choquer M."/>
            <person name="Collemare J."/>
            <person name="Cotton P."/>
            <person name="Danchin E.G."/>
            <person name="Da Silva C."/>
            <person name="Gautier A."/>
            <person name="Giraud C."/>
            <person name="Giraud T."/>
            <person name="Gonzalez C."/>
            <person name="Grossetete S."/>
            <person name="Guldener U."/>
            <person name="Henrissat B."/>
            <person name="Howlett B.J."/>
            <person name="Kodira C."/>
            <person name="Kretschmer M."/>
            <person name="Lappartient A."/>
            <person name="Leroch M."/>
            <person name="Levis C."/>
            <person name="Mauceli E."/>
            <person name="Neuveglise C."/>
            <person name="Oeser B."/>
            <person name="Pearson M."/>
            <person name="Poulain J."/>
            <person name="Poussereau N."/>
            <person name="Quesneville H."/>
            <person name="Rascle C."/>
            <person name="Schumacher J."/>
            <person name="Segurens B."/>
            <person name="Sexton A."/>
            <person name="Silva E."/>
            <person name="Sirven C."/>
            <person name="Soanes D.M."/>
            <person name="Talbot N.J."/>
            <person name="Templeton M."/>
            <person name="Yandava C."/>
            <person name="Yarden O."/>
            <person name="Zeng Q."/>
            <person name="Rollins J.A."/>
            <person name="Lebrun M.H."/>
            <person name="Dickman M."/>
        </authorList>
    </citation>
    <scope>NUCLEOTIDE SEQUENCE [LARGE SCALE GENOMIC DNA]</scope>
    <source>
        <strain evidence="2">ATCC 18683 / 1980 / Ss-1</strain>
    </source>
</reference>
<dbReference type="EMBL" id="CH476629">
    <property type="protein sequence ID" value="EDO05016.1"/>
    <property type="molecule type" value="Genomic_DNA"/>
</dbReference>
<dbReference type="AlphaFoldDB" id="A7EQA0"/>
<dbReference type="KEGG" id="ssl:SS1G_07501"/>
<dbReference type="RefSeq" id="XP_001592053.1">
    <property type="nucleotide sequence ID" value="XM_001592003.1"/>
</dbReference>
<evidence type="ECO:0000313" key="1">
    <source>
        <dbReference type="EMBL" id="EDO05016.1"/>
    </source>
</evidence>
<proteinExistence type="predicted"/>
<keyword evidence="2" id="KW-1185">Reference proteome</keyword>
<accession>A7EQA0</accession>
<dbReference type="GeneID" id="5488046"/>
<gene>
    <name evidence="1" type="ORF">SS1G_07501</name>
</gene>
<sequence>MAMSLFGGYYGWKTRLIFKSQAFIWKYYGQARMEELTLQWLAHLLATTMTFWNRNQFLREIHDVLSMPAD</sequence>
<dbReference type="Proteomes" id="UP000001312">
    <property type="component" value="Unassembled WGS sequence"/>
</dbReference>
<evidence type="ECO:0000313" key="2">
    <source>
        <dbReference type="Proteomes" id="UP000001312"/>
    </source>
</evidence>
<organism evidence="1 2">
    <name type="scientific">Sclerotinia sclerotiorum (strain ATCC 18683 / 1980 / Ss-1)</name>
    <name type="common">White mold</name>
    <name type="synonym">Whetzelinia sclerotiorum</name>
    <dbReference type="NCBI Taxonomy" id="665079"/>
    <lineage>
        <taxon>Eukaryota</taxon>
        <taxon>Fungi</taxon>
        <taxon>Dikarya</taxon>
        <taxon>Ascomycota</taxon>
        <taxon>Pezizomycotina</taxon>
        <taxon>Leotiomycetes</taxon>
        <taxon>Helotiales</taxon>
        <taxon>Sclerotiniaceae</taxon>
        <taxon>Sclerotinia</taxon>
    </lineage>
</organism>
<protein>
    <submittedName>
        <fullName evidence="1">Uncharacterized protein</fullName>
    </submittedName>
</protein>
<dbReference type="InParanoid" id="A7EQA0"/>
<name>A7EQA0_SCLS1</name>
<dbReference type="HOGENOM" id="CLU_2759341_0_0_1"/>